<comment type="caution">
    <text evidence="5">The sequence shown here is derived from an EMBL/GenBank/DDBJ whole genome shotgun (WGS) entry which is preliminary data.</text>
</comment>
<reference evidence="5 6" key="1">
    <citation type="submission" date="2014-04" db="EMBL/GenBank/DDBJ databases">
        <title>Genome sequencing of Vibrio navarrensis strains.</title>
        <authorList>
            <person name="Gladney L.M."/>
            <person name="Katz L.S."/>
            <person name="Marino-Ramirez L."/>
            <person name="Jordan I.K."/>
        </authorList>
    </citation>
    <scope>NUCLEOTIDE SEQUENCE [LARGE SCALE GENOMIC DNA]</scope>
    <source>
        <strain evidence="5 6">ATCC 51183</strain>
    </source>
</reference>
<dbReference type="InterPro" id="IPR000055">
    <property type="entry name" value="Restrct_endonuc_typeI_TRD"/>
</dbReference>
<dbReference type="GO" id="GO:0009307">
    <property type="term" value="P:DNA restriction-modification system"/>
    <property type="evidence" value="ECO:0007669"/>
    <property type="project" value="UniProtKB-KW"/>
</dbReference>
<evidence type="ECO:0000256" key="1">
    <source>
        <dbReference type="ARBA" id="ARBA00010923"/>
    </source>
</evidence>
<dbReference type="AlphaFoldDB" id="A0A099MHR9"/>
<dbReference type="InterPro" id="IPR044946">
    <property type="entry name" value="Restrct_endonuc_typeI_TRD_sf"/>
</dbReference>
<feature type="domain" description="Type I restriction modification DNA specificity" evidence="4">
    <location>
        <begin position="4"/>
        <end position="70"/>
    </location>
</feature>
<gene>
    <name evidence="5" type="ORF">EA26_20355</name>
</gene>
<evidence type="ECO:0000259" key="4">
    <source>
        <dbReference type="Pfam" id="PF01420"/>
    </source>
</evidence>
<dbReference type="EMBL" id="JMCG01000002">
    <property type="protein sequence ID" value="KGK09538.1"/>
    <property type="molecule type" value="Genomic_DNA"/>
</dbReference>
<sequence length="346" mass="38903">MYWFLKQPTIQKHANDIASGSVQKDLNHSAFKSIKIRLPSLEHQKSCAVVMDSIEQKITLNHQINQTLEQMAQTLFKSWFVDFDPVMDNALDAGNPIPDELQHRAEARKAVRESEGFKPLPDEVRQLFPDAFEEREPSAGISGWVPKGWDSGCLADIASYTSNRVATTTLSLNNYVSTENMLTEKKGIVEAANLPTVNTVPAYTTGNVLVSNIRPYFKKIWMANGDGGHSNDVLGFEAKEQNTEGYLFNLLYQDALFEFMMTTAKGSKMPRGDKKAILGWQLVIPPCELREYFSQRVADFYVSSSKRTEENKTLTKLRDTLLPKLISGELRLDDVEAVVEQETVSA</sequence>
<evidence type="ECO:0000256" key="3">
    <source>
        <dbReference type="ARBA" id="ARBA00023125"/>
    </source>
</evidence>
<keyword evidence="3" id="KW-0238">DNA-binding</keyword>
<dbReference type="Gene3D" id="3.90.220.20">
    <property type="entry name" value="DNA methylase specificity domains"/>
    <property type="match status" value="2"/>
</dbReference>
<dbReference type="STRING" id="29495.EA26_20355"/>
<evidence type="ECO:0000313" key="5">
    <source>
        <dbReference type="EMBL" id="KGK09538.1"/>
    </source>
</evidence>
<dbReference type="GO" id="GO:0003677">
    <property type="term" value="F:DNA binding"/>
    <property type="evidence" value="ECO:0007669"/>
    <property type="project" value="UniProtKB-KW"/>
</dbReference>
<comment type="similarity">
    <text evidence="1">Belongs to the type-I restriction system S methylase family.</text>
</comment>
<evidence type="ECO:0000256" key="2">
    <source>
        <dbReference type="ARBA" id="ARBA00022747"/>
    </source>
</evidence>
<dbReference type="Proteomes" id="UP000029994">
    <property type="component" value="Unassembled WGS sequence"/>
</dbReference>
<evidence type="ECO:0000313" key="6">
    <source>
        <dbReference type="Proteomes" id="UP000029994"/>
    </source>
</evidence>
<organism evidence="5 6">
    <name type="scientific">Vibrio navarrensis</name>
    <dbReference type="NCBI Taxonomy" id="29495"/>
    <lineage>
        <taxon>Bacteria</taxon>
        <taxon>Pseudomonadati</taxon>
        <taxon>Pseudomonadota</taxon>
        <taxon>Gammaproteobacteria</taxon>
        <taxon>Vibrionales</taxon>
        <taxon>Vibrionaceae</taxon>
        <taxon>Vibrio</taxon>
    </lineage>
</organism>
<keyword evidence="2" id="KW-0680">Restriction system</keyword>
<dbReference type="PANTHER" id="PTHR30408:SF13">
    <property type="entry name" value="TYPE I RESTRICTION ENZYME HINDI SPECIFICITY SUBUNIT"/>
    <property type="match status" value="1"/>
</dbReference>
<dbReference type="Pfam" id="PF01420">
    <property type="entry name" value="Methylase_S"/>
    <property type="match status" value="1"/>
</dbReference>
<dbReference type="PANTHER" id="PTHR30408">
    <property type="entry name" value="TYPE-1 RESTRICTION ENZYME ECOKI SPECIFICITY PROTEIN"/>
    <property type="match status" value="1"/>
</dbReference>
<dbReference type="SUPFAM" id="SSF116734">
    <property type="entry name" value="DNA methylase specificity domain"/>
    <property type="match status" value="2"/>
</dbReference>
<dbReference type="REBASE" id="98284">
    <property type="entry name" value="S.Vna51183III"/>
</dbReference>
<proteinExistence type="inferred from homology"/>
<dbReference type="eggNOG" id="COG0732">
    <property type="taxonomic scope" value="Bacteria"/>
</dbReference>
<name>A0A099MHR9_9VIBR</name>
<protein>
    <recommendedName>
        <fullName evidence="4">Type I restriction modification DNA specificity domain-containing protein</fullName>
    </recommendedName>
</protein>
<accession>A0A099MHR9</accession>
<dbReference type="InterPro" id="IPR052021">
    <property type="entry name" value="Type-I_RS_S_subunit"/>
</dbReference>
<keyword evidence="6" id="KW-1185">Reference proteome</keyword>